<evidence type="ECO:0000313" key="2">
    <source>
        <dbReference type="Proteomes" id="UP001152320"/>
    </source>
</evidence>
<protein>
    <recommendedName>
        <fullName evidence="3">Peptidase aspartic putative domain-containing protein</fullName>
    </recommendedName>
</protein>
<evidence type="ECO:0000313" key="1">
    <source>
        <dbReference type="EMBL" id="KAJ8032088.1"/>
    </source>
</evidence>
<name>A0A9Q1BS22_HOLLE</name>
<evidence type="ECO:0008006" key="3">
    <source>
        <dbReference type="Google" id="ProtNLM"/>
    </source>
</evidence>
<dbReference type="AlphaFoldDB" id="A0A9Q1BS22"/>
<dbReference type="OrthoDB" id="5981487at2759"/>
<dbReference type="Proteomes" id="UP001152320">
    <property type="component" value="Chromosome 12"/>
</dbReference>
<accession>A0A9Q1BS22</accession>
<dbReference type="PANTHER" id="PTHR47331:SF1">
    <property type="entry name" value="GAG-LIKE PROTEIN"/>
    <property type="match status" value="1"/>
</dbReference>
<reference evidence="1" key="1">
    <citation type="submission" date="2021-10" db="EMBL/GenBank/DDBJ databases">
        <title>Tropical sea cucumber genome reveals ecological adaptation and Cuvierian tubules defense mechanism.</title>
        <authorList>
            <person name="Chen T."/>
        </authorList>
    </citation>
    <scope>NUCLEOTIDE SEQUENCE</scope>
    <source>
        <strain evidence="1">Nanhai2018</strain>
        <tissue evidence="1">Muscle</tissue>
    </source>
</reference>
<sequence length="173" mass="20054">MLGVQGISKKYHLTTINKESSEKFGLEVNLTVSDIKGNESVYLPKVWTVDKLPISEGNIPNDRDISKWSHLQGINFPMIEGKQIMLLIGVDVPEVFWVLEERRGRRKEPYAIRSILGWTLIGPMKANEGQSSFHTHYVKYEDTLLERQVERFWENDMGDLMIDIQERESIEDC</sequence>
<gene>
    <name evidence="1" type="ORF">HOLleu_25507</name>
</gene>
<organism evidence="1 2">
    <name type="scientific">Holothuria leucospilota</name>
    <name type="common">Black long sea cucumber</name>
    <name type="synonym">Mertensiothuria leucospilota</name>
    <dbReference type="NCBI Taxonomy" id="206669"/>
    <lineage>
        <taxon>Eukaryota</taxon>
        <taxon>Metazoa</taxon>
        <taxon>Echinodermata</taxon>
        <taxon>Eleutherozoa</taxon>
        <taxon>Echinozoa</taxon>
        <taxon>Holothuroidea</taxon>
        <taxon>Aspidochirotacea</taxon>
        <taxon>Aspidochirotida</taxon>
        <taxon>Holothuriidae</taxon>
        <taxon>Holothuria</taxon>
    </lineage>
</organism>
<dbReference type="EMBL" id="JAIZAY010000012">
    <property type="protein sequence ID" value="KAJ8032088.1"/>
    <property type="molecule type" value="Genomic_DNA"/>
</dbReference>
<keyword evidence="2" id="KW-1185">Reference proteome</keyword>
<comment type="caution">
    <text evidence="1">The sequence shown here is derived from an EMBL/GenBank/DDBJ whole genome shotgun (WGS) entry which is preliminary data.</text>
</comment>
<dbReference type="PANTHER" id="PTHR47331">
    <property type="entry name" value="PHD-TYPE DOMAIN-CONTAINING PROTEIN"/>
    <property type="match status" value="1"/>
</dbReference>
<proteinExistence type="predicted"/>